<name>A0A1M7G387_9BACT</name>
<keyword evidence="2" id="KW-0677">Repeat</keyword>
<dbReference type="InterPro" id="IPR006652">
    <property type="entry name" value="Kelch_1"/>
</dbReference>
<organism evidence="3 4">
    <name type="scientific">Chitinophaga jiangningensis</name>
    <dbReference type="NCBI Taxonomy" id="1419482"/>
    <lineage>
        <taxon>Bacteria</taxon>
        <taxon>Pseudomonadati</taxon>
        <taxon>Bacteroidota</taxon>
        <taxon>Chitinophagia</taxon>
        <taxon>Chitinophagales</taxon>
        <taxon>Chitinophagaceae</taxon>
        <taxon>Chitinophaga</taxon>
    </lineage>
</organism>
<keyword evidence="1" id="KW-0880">Kelch repeat</keyword>
<dbReference type="AlphaFoldDB" id="A0A1M7G387"/>
<evidence type="ECO:0000256" key="2">
    <source>
        <dbReference type="ARBA" id="ARBA00022737"/>
    </source>
</evidence>
<sequence length="336" mass="36698">MRNIRSYSLLLIASLVASCSKDSTTTDKVGNWIRRSEFEGVARSAAASFVIDNKAYVGTGYDGTNRLQDFWVYDVDMNQWTQKAAFPGTARNNASGFAAGGKGYVGIGYDGLNKLNDFYQYDPAANSWTKKANFAGTARYGAVGFSLTKSGSEYGFFATGYDGNWLKDNWRYDPVADSWTQVQSMNLGKRTDASVFVINNKAYVCMGTANSANVTDFASYDADADNWTTLRSISNISDDSYDDAYNFAGYAAAAFAIKGKGYIASGLKSGLSTAVWEYDPASDLWTQKTDFEGAGRSYSTGFAAKDRGFVVLGTSSSQPFDDMWEFNPAAEYNKND</sequence>
<dbReference type="PANTHER" id="PTHR45632:SF3">
    <property type="entry name" value="KELCH-LIKE PROTEIN 32"/>
    <property type="match status" value="1"/>
</dbReference>
<dbReference type="InterPro" id="IPR015915">
    <property type="entry name" value="Kelch-typ_b-propeller"/>
</dbReference>
<dbReference type="SUPFAM" id="SSF50965">
    <property type="entry name" value="Galactose oxidase, central domain"/>
    <property type="match status" value="1"/>
</dbReference>
<protein>
    <submittedName>
        <fullName evidence="3">N-acetylneuraminic acid mutarotase</fullName>
    </submittedName>
</protein>
<evidence type="ECO:0000313" key="3">
    <source>
        <dbReference type="EMBL" id="SHM10741.1"/>
    </source>
</evidence>
<proteinExistence type="predicted"/>
<evidence type="ECO:0000256" key="1">
    <source>
        <dbReference type="ARBA" id="ARBA00022441"/>
    </source>
</evidence>
<accession>A0A1M7G387</accession>
<dbReference type="PROSITE" id="PS51257">
    <property type="entry name" value="PROKAR_LIPOPROTEIN"/>
    <property type="match status" value="1"/>
</dbReference>
<gene>
    <name evidence="3" type="ORF">SAMN05444266_106384</name>
</gene>
<keyword evidence="4" id="KW-1185">Reference proteome</keyword>
<dbReference type="PANTHER" id="PTHR45632">
    <property type="entry name" value="LD33804P"/>
    <property type="match status" value="1"/>
</dbReference>
<dbReference type="Proteomes" id="UP000184420">
    <property type="component" value="Unassembled WGS sequence"/>
</dbReference>
<dbReference type="EMBL" id="FRBL01000006">
    <property type="protein sequence ID" value="SHM10741.1"/>
    <property type="molecule type" value="Genomic_DNA"/>
</dbReference>
<dbReference type="InterPro" id="IPR011043">
    <property type="entry name" value="Gal_Oxase/kelch_b-propeller"/>
</dbReference>
<dbReference type="RefSeq" id="WP_218588054.1">
    <property type="nucleotide sequence ID" value="NZ_FRBL01000006.1"/>
</dbReference>
<dbReference type="Gene3D" id="2.120.10.80">
    <property type="entry name" value="Kelch-type beta propeller"/>
    <property type="match status" value="2"/>
</dbReference>
<reference evidence="3 4" key="1">
    <citation type="submission" date="2016-11" db="EMBL/GenBank/DDBJ databases">
        <authorList>
            <person name="Jaros S."/>
            <person name="Januszkiewicz K."/>
            <person name="Wedrychowicz H."/>
        </authorList>
    </citation>
    <scope>NUCLEOTIDE SEQUENCE [LARGE SCALE GENOMIC DNA]</scope>
    <source>
        <strain evidence="3 4">DSM 27406</strain>
    </source>
</reference>
<dbReference type="STRING" id="1419482.SAMN05444266_106384"/>
<evidence type="ECO:0000313" key="4">
    <source>
        <dbReference type="Proteomes" id="UP000184420"/>
    </source>
</evidence>
<dbReference type="Pfam" id="PF01344">
    <property type="entry name" value="Kelch_1"/>
    <property type="match status" value="2"/>
</dbReference>